<reference evidence="18 19" key="1">
    <citation type="submission" date="2023-12" db="EMBL/GenBank/DDBJ databases">
        <title>A high-quality genome assembly for Dillenia turbinata (Dilleniales).</title>
        <authorList>
            <person name="Chanderbali A."/>
        </authorList>
    </citation>
    <scope>NUCLEOTIDE SEQUENCE [LARGE SCALE GENOMIC DNA]</scope>
    <source>
        <strain evidence="18">LSX21</strain>
        <tissue evidence="18">Leaf</tissue>
    </source>
</reference>
<feature type="chain" id="PRO_5042841112" evidence="16">
    <location>
        <begin position="25"/>
        <end position="661"/>
    </location>
</feature>
<dbReference type="Proteomes" id="UP001370490">
    <property type="component" value="Unassembled WGS sequence"/>
</dbReference>
<dbReference type="FunFam" id="1.10.510.10:FF:000626">
    <property type="entry name" value="probable L-type lectin-domain containing receptor kinase S.5"/>
    <property type="match status" value="1"/>
</dbReference>
<keyword evidence="13" id="KW-0675">Receptor</keyword>
<proteinExistence type="inferred from homology"/>
<evidence type="ECO:0000313" key="19">
    <source>
        <dbReference type="Proteomes" id="UP001370490"/>
    </source>
</evidence>
<dbReference type="GO" id="GO:0005524">
    <property type="term" value="F:ATP binding"/>
    <property type="evidence" value="ECO:0007669"/>
    <property type="project" value="UniProtKB-UniRule"/>
</dbReference>
<dbReference type="Gene3D" id="2.60.120.200">
    <property type="match status" value="1"/>
</dbReference>
<dbReference type="InterPro" id="IPR011009">
    <property type="entry name" value="Kinase-like_dom_sf"/>
</dbReference>
<evidence type="ECO:0000256" key="7">
    <source>
        <dbReference type="ARBA" id="ARBA00022734"/>
    </source>
</evidence>
<dbReference type="CDD" id="cd14066">
    <property type="entry name" value="STKc_IRAK"/>
    <property type="match status" value="1"/>
</dbReference>
<dbReference type="SUPFAM" id="SSF56112">
    <property type="entry name" value="Protein kinase-like (PK-like)"/>
    <property type="match status" value="1"/>
</dbReference>
<dbReference type="AlphaFoldDB" id="A0AAN8W3D1"/>
<dbReference type="FunFam" id="3.30.200.20:FF:000476">
    <property type="entry name" value="Probable L-type lectin-domain containing receptor kinase S.5"/>
    <property type="match status" value="1"/>
</dbReference>
<evidence type="ECO:0000256" key="13">
    <source>
        <dbReference type="ARBA" id="ARBA00023170"/>
    </source>
</evidence>
<feature type="binding site" evidence="14">
    <location>
        <position position="364"/>
    </location>
    <ligand>
        <name>ATP</name>
        <dbReference type="ChEBI" id="CHEBI:30616"/>
    </ligand>
</feature>
<keyword evidence="4" id="KW-0808">Transferase</keyword>
<dbReference type="InterPro" id="IPR013320">
    <property type="entry name" value="ConA-like_dom_sf"/>
</dbReference>
<dbReference type="EMBL" id="JBAMMX010000003">
    <property type="protein sequence ID" value="KAK6945384.1"/>
    <property type="molecule type" value="Genomic_DNA"/>
</dbReference>
<dbReference type="PANTHER" id="PTHR27007">
    <property type="match status" value="1"/>
</dbReference>
<dbReference type="PROSITE" id="PS00108">
    <property type="entry name" value="PROTEIN_KINASE_ST"/>
    <property type="match status" value="1"/>
</dbReference>
<keyword evidence="12 15" id="KW-0472">Membrane</keyword>
<keyword evidence="19" id="KW-1185">Reference proteome</keyword>
<gene>
    <name evidence="18" type="ORF">RJ641_026486</name>
</gene>
<dbReference type="GO" id="GO:0016020">
    <property type="term" value="C:membrane"/>
    <property type="evidence" value="ECO:0007669"/>
    <property type="project" value="UniProtKB-SubCell"/>
</dbReference>
<evidence type="ECO:0000256" key="15">
    <source>
        <dbReference type="SAM" id="Phobius"/>
    </source>
</evidence>
<keyword evidence="5 15" id="KW-0812">Transmembrane</keyword>
<dbReference type="GO" id="GO:0004672">
    <property type="term" value="F:protein kinase activity"/>
    <property type="evidence" value="ECO:0007669"/>
    <property type="project" value="InterPro"/>
</dbReference>
<evidence type="ECO:0000259" key="17">
    <source>
        <dbReference type="PROSITE" id="PS50011"/>
    </source>
</evidence>
<comment type="subcellular location">
    <subcellularLocation>
        <location evidence="1">Membrane</location>
        <topology evidence="1">Single-pass type I membrane protein</topology>
    </subcellularLocation>
</comment>
<evidence type="ECO:0000256" key="3">
    <source>
        <dbReference type="ARBA" id="ARBA00010217"/>
    </source>
</evidence>
<evidence type="ECO:0000256" key="4">
    <source>
        <dbReference type="ARBA" id="ARBA00022679"/>
    </source>
</evidence>
<accession>A0AAN8W3D1</accession>
<evidence type="ECO:0000256" key="6">
    <source>
        <dbReference type="ARBA" id="ARBA00022729"/>
    </source>
</evidence>
<keyword evidence="7" id="KW-0430">Lectin</keyword>
<sequence>MENSFFHSHLLAICLAFAVIQVECLEFTYPSFPEETRSNLLLTGDSNLAVDALQVTYDVRGAPITNLSGRVLHKEPLKLWSKSKNKTASFNSTFTLRIVPQNSSGEGVAFILAAENSIPENSYGQWLGIVNASTNELASNNIIAIEFDTKKSYSEDLDNNHVGIDVNSIYSIYQVSLTSYGFNISNDTDLPVRIQYDAVSTNLSLSIMTNTTWNNKEIPIFSYPLDLSQHLPETVYVGFSASTGVATELNCIRSWNFTSTYINYSSKNMLLLYILLPGILVLCISCLVGIFVWWKWAHDRDWVQEDDPRMIEQKIQSSTMAPKKFRLKELKSATKNFNAKRKLGKGGFGTVYKGILNNREVAVKRVSENSRNNIQDFIAEVVTIGNLHHKNLVKLIGWCYESNELLLVYEFMPNGSLEKVIFYEENASTEQYVLSWDTRHRIICGVAQALDYLHFGCEKRVLHRDIKASNIMLDSGYNARLGDFGLARMIQPSEQTHHTTKELAGTPGYMAPEYFHTGHATAETDVYGFGVLVLEVACGRKPGYQSEVNKFNNGIVDWVWELYKLGRTTDAVDSQLDGEFYEEQAEAALLLGLACCHPNPYQRPTMRYALQVLTGEAPPPFVPVDRPAFMWPATRPSIRSELDYSLHDVGQITPFTDLSGR</sequence>
<dbReference type="FunFam" id="2.60.120.200:FF:000198">
    <property type="entry name" value="Probable L-type lectin-domain containing receptor kinase S.5"/>
    <property type="match status" value="1"/>
</dbReference>
<dbReference type="PROSITE" id="PS00107">
    <property type="entry name" value="PROTEIN_KINASE_ATP"/>
    <property type="match status" value="1"/>
</dbReference>
<keyword evidence="11 15" id="KW-1133">Transmembrane helix</keyword>
<organism evidence="18 19">
    <name type="scientific">Dillenia turbinata</name>
    <dbReference type="NCBI Taxonomy" id="194707"/>
    <lineage>
        <taxon>Eukaryota</taxon>
        <taxon>Viridiplantae</taxon>
        <taxon>Streptophyta</taxon>
        <taxon>Embryophyta</taxon>
        <taxon>Tracheophyta</taxon>
        <taxon>Spermatophyta</taxon>
        <taxon>Magnoliopsida</taxon>
        <taxon>eudicotyledons</taxon>
        <taxon>Gunneridae</taxon>
        <taxon>Pentapetalae</taxon>
        <taxon>Dilleniales</taxon>
        <taxon>Dilleniaceae</taxon>
        <taxon>Dillenia</taxon>
    </lineage>
</organism>
<evidence type="ECO:0000256" key="12">
    <source>
        <dbReference type="ARBA" id="ARBA00023136"/>
    </source>
</evidence>
<keyword evidence="6 16" id="KW-0732">Signal</keyword>
<evidence type="ECO:0000256" key="5">
    <source>
        <dbReference type="ARBA" id="ARBA00022692"/>
    </source>
</evidence>
<evidence type="ECO:0000256" key="8">
    <source>
        <dbReference type="ARBA" id="ARBA00022741"/>
    </source>
</evidence>
<keyword evidence="8 14" id="KW-0547">Nucleotide-binding</keyword>
<dbReference type="Gene3D" id="1.10.510.10">
    <property type="entry name" value="Transferase(Phosphotransferase) domain 1"/>
    <property type="match status" value="1"/>
</dbReference>
<name>A0AAN8W3D1_9MAGN</name>
<dbReference type="InterPro" id="IPR050528">
    <property type="entry name" value="L-type_Lectin-RKs"/>
</dbReference>
<evidence type="ECO:0000313" key="18">
    <source>
        <dbReference type="EMBL" id="KAK6945384.1"/>
    </source>
</evidence>
<feature type="transmembrane region" description="Helical" evidence="15">
    <location>
        <begin position="270"/>
        <end position="294"/>
    </location>
</feature>
<feature type="signal peptide" evidence="16">
    <location>
        <begin position="1"/>
        <end position="24"/>
    </location>
</feature>
<evidence type="ECO:0000256" key="2">
    <source>
        <dbReference type="ARBA" id="ARBA00008536"/>
    </source>
</evidence>
<evidence type="ECO:0000256" key="1">
    <source>
        <dbReference type="ARBA" id="ARBA00004479"/>
    </source>
</evidence>
<comment type="similarity">
    <text evidence="2">In the N-terminal section; belongs to the leguminous lectin family.</text>
</comment>
<evidence type="ECO:0000256" key="11">
    <source>
        <dbReference type="ARBA" id="ARBA00022989"/>
    </source>
</evidence>
<dbReference type="InterPro" id="IPR008271">
    <property type="entry name" value="Ser/Thr_kinase_AS"/>
</dbReference>
<evidence type="ECO:0000256" key="10">
    <source>
        <dbReference type="ARBA" id="ARBA00022840"/>
    </source>
</evidence>
<comment type="caution">
    <text evidence="18">The sequence shown here is derived from an EMBL/GenBank/DDBJ whole genome shotgun (WGS) entry which is preliminary data.</text>
</comment>
<keyword evidence="9" id="KW-0418">Kinase</keyword>
<dbReference type="InterPro" id="IPR001220">
    <property type="entry name" value="Legume_lectin_dom"/>
</dbReference>
<dbReference type="CDD" id="cd06899">
    <property type="entry name" value="lectin_legume_LecRK_Arcelin_ConA"/>
    <property type="match status" value="1"/>
</dbReference>
<dbReference type="InterPro" id="IPR000719">
    <property type="entry name" value="Prot_kinase_dom"/>
</dbReference>
<dbReference type="Pfam" id="PF00069">
    <property type="entry name" value="Pkinase"/>
    <property type="match status" value="1"/>
</dbReference>
<feature type="domain" description="Protein kinase" evidence="17">
    <location>
        <begin position="337"/>
        <end position="622"/>
    </location>
</feature>
<evidence type="ECO:0000256" key="9">
    <source>
        <dbReference type="ARBA" id="ARBA00022777"/>
    </source>
</evidence>
<dbReference type="Pfam" id="PF00139">
    <property type="entry name" value="Lectin_legB"/>
    <property type="match status" value="1"/>
</dbReference>
<dbReference type="SMART" id="SM00220">
    <property type="entry name" value="S_TKc"/>
    <property type="match status" value="1"/>
</dbReference>
<comment type="similarity">
    <text evidence="3">In the C-terminal section; belongs to the protein kinase superfamily. Ser/Thr protein kinase family.</text>
</comment>
<dbReference type="Gene3D" id="3.30.200.20">
    <property type="entry name" value="Phosphorylase Kinase, domain 1"/>
    <property type="match status" value="1"/>
</dbReference>
<evidence type="ECO:0000256" key="14">
    <source>
        <dbReference type="PROSITE-ProRule" id="PRU10141"/>
    </source>
</evidence>
<dbReference type="InterPro" id="IPR017441">
    <property type="entry name" value="Protein_kinase_ATP_BS"/>
</dbReference>
<dbReference type="GO" id="GO:0030246">
    <property type="term" value="F:carbohydrate binding"/>
    <property type="evidence" value="ECO:0007669"/>
    <property type="project" value="UniProtKB-KW"/>
</dbReference>
<dbReference type="SUPFAM" id="SSF49899">
    <property type="entry name" value="Concanavalin A-like lectins/glucanases"/>
    <property type="match status" value="1"/>
</dbReference>
<keyword evidence="10 14" id="KW-0067">ATP-binding</keyword>
<dbReference type="PROSITE" id="PS50011">
    <property type="entry name" value="PROTEIN_KINASE_DOM"/>
    <property type="match status" value="1"/>
</dbReference>
<protein>
    <submittedName>
        <fullName evidence="18">Legume lectin domain</fullName>
    </submittedName>
</protein>
<evidence type="ECO:0000256" key="16">
    <source>
        <dbReference type="SAM" id="SignalP"/>
    </source>
</evidence>